<name>A0A0F9N994_9ZZZZ</name>
<evidence type="ECO:0000313" key="2">
    <source>
        <dbReference type="EMBL" id="KKM85305.1"/>
    </source>
</evidence>
<evidence type="ECO:0000313" key="1">
    <source>
        <dbReference type="EMBL" id="KKL73985.1"/>
    </source>
</evidence>
<organism evidence="2">
    <name type="scientific">marine sediment metagenome</name>
    <dbReference type="NCBI Taxonomy" id="412755"/>
    <lineage>
        <taxon>unclassified sequences</taxon>
        <taxon>metagenomes</taxon>
        <taxon>ecological metagenomes</taxon>
    </lineage>
</organism>
<dbReference type="EMBL" id="LAZR01024795">
    <property type="protein sequence ID" value="KKL73985.1"/>
    <property type="molecule type" value="Genomic_DNA"/>
</dbReference>
<protein>
    <submittedName>
        <fullName evidence="2">Uncharacterized protein</fullName>
    </submittedName>
</protein>
<proteinExistence type="predicted"/>
<sequence length="131" mass="15296">MSHRYHMMVHNDSKINSTIRCSICRAEIVDRSRIYQEKLNFGVICGDCIEKFTEEDLKIIPSLFIAYRGYFGMIDRGLYNAEKYIGELVEELDESGEYLDTDQLNLKMLHNALLHGLTPEEYRNRLAILSE</sequence>
<dbReference type="EMBL" id="LAZR01007433">
    <property type="protein sequence ID" value="KKM85305.1"/>
    <property type="molecule type" value="Genomic_DNA"/>
</dbReference>
<dbReference type="AlphaFoldDB" id="A0A0F9N994"/>
<comment type="caution">
    <text evidence="2">The sequence shown here is derived from an EMBL/GenBank/DDBJ whole genome shotgun (WGS) entry which is preliminary data.</text>
</comment>
<reference evidence="2" key="1">
    <citation type="journal article" date="2015" name="Nature">
        <title>Complex archaea that bridge the gap between prokaryotes and eukaryotes.</title>
        <authorList>
            <person name="Spang A."/>
            <person name="Saw J.H."/>
            <person name="Jorgensen S.L."/>
            <person name="Zaremba-Niedzwiedzka K."/>
            <person name="Martijn J."/>
            <person name="Lind A.E."/>
            <person name="van Eijk R."/>
            <person name="Schleper C."/>
            <person name="Guy L."/>
            <person name="Ettema T.J."/>
        </authorList>
    </citation>
    <scope>NUCLEOTIDE SEQUENCE</scope>
</reference>
<accession>A0A0F9N994</accession>
<gene>
    <name evidence="2" type="ORF">LCGC14_1290360</name>
    <name evidence="1" type="ORF">LCGC14_2069430</name>
</gene>